<keyword evidence="8" id="KW-0210">Decarboxylase</keyword>
<feature type="domain" description="Oxo-4-hydroxy-4-carboxy-5-ureidoimidazoline decarboxylase" evidence="13">
    <location>
        <begin position="10"/>
        <end position="165"/>
    </location>
</feature>
<proteinExistence type="inferred from homology"/>
<dbReference type="GO" id="GO:0000255">
    <property type="term" value="P:allantoin metabolic process"/>
    <property type="evidence" value="ECO:0007669"/>
    <property type="project" value="InterPro"/>
</dbReference>
<evidence type="ECO:0000256" key="2">
    <source>
        <dbReference type="ARBA" id="ARBA00002506"/>
    </source>
</evidence>
<dbReference type="GeneID" id="109470639"/>
<dbReference type="AlphaFoldDB" id="A0A6P4Z2B1"/>
<reference evidence="15" key="1">
    <citation type="submission" date="2025-08" db="UniProtKB">
        <authorList>
            <consortium name="RefSeq"/>
        </authorList>
    </citation>
    <scope>IDENTIFICATION</scope>
    <source>
        <tissue evidence="15">Gonad</tissue>
    </source>
</reference>
<dbReference type="GO" id="GO:0005777">
    <property type="term" value="C:peroxisome"/>
    <property type="evidence" value="ECO:0007669"/>
    <property type="project" value="UniProtKB-SubCell"/>
</dbReference>
<evidence type="ECO:0000256" key="9">
    <source>
        <dbReference type="ARBA" id="ARBA00023140"/>
    </source>
</evidence>
<dbReference type="NCBIfam" id="TIGR03164">
    <property type="entry name" value="UHCUDC"/>
    <property type="match status" value="1"/>
</dbReference>
<protein>
    <recommendedName>
        <fullName evidence="6">2-oxo-4-hydroxy-4-carboxy-5-ureidoimidazoline decarboxylase</fullName>
        <ecNumber evidence="6">4.1.1.97</ecNumber>
    </recommendedName>
    <alternativeName>
        <fullName evidence="12">Parahox neighbor</fullName>
    </alternativeName>
    <alternativeName>
        <fullName evidence="11">Ureidoimidazoline (2-oxo-4-hydroxy-4-carboxy-5-) decarboxylase</fullName>
    </alternativeName>
</protein>
<dbReference type="Gene3D" id="1.10.3330.10">
    <property type="entry name" value="Oxo-4-hydroxy-4-carboxy-5-ureidoimidazoline decarboxylase"/>
    <property type="match status" value="1"/>
</dbReference>
<dbReference type="PANTHER" id="PTHR43466">
    <property type="entry name" value="2-OXO-4-HYDROXY-4-CARBOXY-5-UREIDOIMIDAZOLINE DECARBOXYLASE-RELATED"/>
    <property type="match status" value="1"/>
</dbReference>
<dbReference type="Pfam" id="PF09349">
    <property type="entry name" value="OHCU_decarbox"/>
    <property type="match status" value="1"/>
</dbReference>
<evidence type="ECO:0000256" key="3">
    <source>
        <dbReference type="ARBA" id="ARBA00004275"/>
    </source>
</evidence>
<sequence>MASLTIAEVNKLDSEEFLEVFGNVVENCKLAAAAVWSHRPFRGVDHLNQTIAEFLDALPQKGKEGVLRCHPDLAGRLAQAGQLTAESTQEQRSAGLDSLSQDELSTLTHLNQQYKVKFGFPFVICARLNKKDAILSGLTERVKHSAEEETLAGVEEVKKICRLRVADIVTSEAKL</sequence>
<dbReference type="SUPFAM" id="SSF158694">
    <property type="entry name" value="UraD-Like"/>
    <property type="match status" value="1"/>
</dbReference>
<dbReference type="GO" id="GO:0019628">
    <property type="term" value="P:urate catabolic process"/>
    <property type="evidence" value="ECO:0007669"/>
    <property type="project" value="UniProtKB-UniPathway"/>
</dbReference>
<evidence type="ECO:0000256" key="6">
    <source>
        <dbReference type="ARBA" id="ARBA00012257"/>
    </source>
</evidence>
<keyword evidence="7" id="KW-0659">Purine metabolism</keyword>
<accession>A0A6P4Z2B1</accession>
<name>A0A6P4Z2B1_BRABE</name>
<dbReference type="InterPro" id="IPR036778">
    <property type="entry name" value="OHCU_decarboxylase_sf"/>
</dbReference>
<evidence type="ECO:0000256" key="11">
    <source>
        <dbReference type="ARBA" id="ARBA00030624"/>
    </source>
</evidence>
<evidence type="ECO:0000256" key="1">
    <source>
        <dbReference type="ARBA" id="ARBA00001163"/>
    </source>
</evidence>
<keyword evidence="9" id="KW-0576">Peroxisome</keyword>
<comment type="similarity">
    <text evidence="5">Belongs to the OHCU decarboxylase family.</text>
</comment>
<dbReference type="InterPro" id="IPR017580">
    <property type="entry name" value="OHCU_decarboxylase-1"/>
</dbReference>
<dbReference type="PANTHER" id="PTHR43466:SF1">
    <property type="entry name" value="2-OXO-4-HYDROXY-4-CARBOXY-5-UREIDOIMIDAZOLINE DECARBOXYLASE-RELATED"/>
    <property type="match status" value="1"/>
</dbReference>
<comment type="pathway">
    <text evidence="4">Purine metabolism; urate degradation; (S)-allantoin from urate: step 3/3.</text>
</comment>
<gene>
    <name evidence="15" type="primary">LOC109470639</name>
</gene>
<evidence type="ECO:0000259" key="13">
    <source>
        <dbReference type="Pfam" id="PF09349"/>
    </source>
</evidence>
<evidence type="ECO:0000256" key="7">
    <source>
        <dbReference type="ARBA" id="ARBA00022631"/>
    </source>
</evidence>
<dbReference type="EC" id="4.1.1.97" evidence="6"/>
<evidence type="ECO:0000313" key="15">
    <source>
        <dbReference type="RefSeq" id="XP_019625222.1"/>
    </source>
</evidence>
<dbReference type="Proteomes" id="UP000515135">
    <property type="component" value="Unplaced"/>
</dbReference>
<evidence type="ECO:0000313" key="14">
    <source>
        <dbReference type="Proteomes" id="UP000515135"/>
    </source>
</evidence>
<evidence type="ECO:0000256" key="8">
    <source>
        <dbReference type="ARBA" id="ARBA00022793"/>
    </source>
</evidence>
<keyword evidence="14" id="KW-1185">Reference proteome</keyword>
<evidence type="ECO:0000256" key="4">
    <source>
        <dbReference type="ARBA" id="ARBA00004754"/>
    </source>
</evidence>
<dbReference type="KEGG" id="bbel:109470639"/>
<dbReference type="UniPathway" id="UPA00394">
    <property type="reaction ID" value="UER00652"/>
</dbReference>
<organism evidence="14 15">
    <name type="scientific">Branchiostoma belcheri</name>
    <name type="common">Amphioxus</name>
    <dbReference type="NCBI Taxonomy" id="7741"/>
    <lineage>
        <taxon>Eukaryota</taxon>
        <taxon>Metazoa</taxon>
        <taxon>Chordata</taxon>
        <taxon>Cephalochordata</taxon>
        <taxon>Leptocardii</taxon>
        <taxon>Amphioxiformes</taxon>
        <taxon>Branchiostomatidae</taxon>
        <taxon>Branchiostoma</taxon>
    </lineage>
</organism>
<evidence type="ECO:0000256" key="10">
    <source>
        <dbReference type="ARBA" id="ARBA00023239"/>
    </source>
</evidence>
<dbReference type="OrthoDB" id="9970124at2759"/>
<comment type="function">
    <text evidence="2">Catalyzes the stereoselective decarboxylation of 2-oxo-4-hydroxy-4-carboxy-5-ureidoimidazoline (OHCU) to (S)-allantoin.</text>
</comment>
<dbReference type="GO" id="GO:0051997">
    <property type="term" value="F:2-oxo-4-hydroxy-4-carboxy-5-ureidoimidazoline decarboxylase activity"/>
    <property type="evidence" value="ECO:0007669"/>
    <property type="project" value="UniProtKB-EC"/>
</dbReference>
<evidence type="ECO:0000256" key="5">
    <source>
        <dbReference type="ARBA" id="ARBA00005793"/>
    </source>
</evidence>
<dbReference type="InterPro" id="IPR018020">
    <property type="entry name" value="OHCU_decarboxylase"/>
</dbReference>
<dbReference type="GO" id="GO:0006144">
    <property type="term" value="P:purine nucleobase metabolic process"/>
    <property type="evidence" value="ECO:0007669"/>
    <property type="project" value="UniProtKB-KW"/>
</dbReference>
<evidence type="ECO:0000256" key="12">
    <source>
        <dbReference type="ARBA" id="ARBA00032116"/>
    </source>
</evidence>
<keyword evidence="10" id="KW-0456">Lyase</keyword>
<comment type="catalytic activity">
    <reaction evidence="1">
        <text>5-hydroxy-2-oxo-4-ureido-2,5-dihydro-1H-imidazole-5-carboxylate + H(+) = (S)-allantoin + CO2</text>
        <dbReference type="Rhea" id="RHEA:26301"/>
        <dbReference type="ChEBI" id="CHEBI:15378"/>
        <dbReference type="ChEBI" id="CHEBI:15678"/>
        <dbReference type="ChEBI" id="CHEBI:16526"/>
        <dbReference type="ChEBI" id="CHEBI:58639"/>
        <dbReference type="EC" id="4.1.1.97"/>
    </reaction>
</comment>
<comment type="subcellular location">
    <subcellularLocation>
        <location evidence="3">Peroxisome</location>
    </subcellularLocation>
</comment>
<dbReference type="FunFam" id="1.10.3330.10:FF:000001">
    <property type="entry name" value="2-oxo-4-hydroxy-4-carboxy-5-ureidoimidazoline decarboxylase"/>
    <property type="match status" value="1"/>
</dbReference>
<dbReference type="RefSeq" id="XP_019625222.1">
    <property type="nucleotide sequence ID" value="XM_019769663.1"/>
</dbReference>